<keyword evidence="8" id="KW-0539">Nucleus</keyword>
<sequence>ILQGVKLNAPADTAAKTGFTASTASATQSSTSLAVATSSGTSTSTVTSTVSTGPKLPSQIIGKTVEEIIKEWNSELQERTGKFRKQALAIAEWDKRVLQNRDVLLRLE</sequence>
<dbReference type="GO" id="GO:0005543">
    <property type="term" value="F:phospholipid binding"/>
    <property type="evidence" value="ECO:0007669"/>
    <property type="project" value="TreeGrafter"/>
</dbReference>
<keyword evidence="5" id="KW-0653">Protein transport</keyword>
<evidence type="ECO:0000256" key="4">
    <source>
        <dbReference type="ARBA" id="ARBA00022816"/>
    </source>
</evidence>
<dbReference type="AlphaFoldDB" id="A0AA41RK54"/>
<dbReference type="GO" id="GO:0006606">
    <property type="term" value="P:protein import into nucleus"/>
    <property type="evidence" value="ECO:0007669"/>
    <property type="project" value="TreeGrafter"/>
</dbReference>
<dbReference type="PANTHER" id="PTHR12084:SF0">
    <property type="entry name" value="NUCLEAR PORE GLYCOPROTEIN P62"/>
    <property type="match status" value="1"/>
</dbReference>
<feature type="non-terminal residue" evidence="10">
    <location>
        <position position="1"/>
    </location>
</feature>
<proteinExistence type="inferred from homology"/>
<feature type="non-terminal residue" evidence="10">
    <location>
        <position position="108"/>
    </location>
</feature>
<evidence type="ECO:0000256" key="3">
    <source>
        <dbReference type="ARBA" id="ARBA00022448"/>
    </source>
</evidence>
<feature type="domain" description="Nucleoporin NSP1-like C-terminal" evidence="9">
    <location>
        <begin position="55"/>
        <end position="104"/>
    </location>
</feature>
<evidence type="ECO:0000313" key="10">
    <source>
        <dbReference type="EMBL" id="MCL7021802.1"/>
    </source>
</evidence>
<accession>A0AA41RK54</accession>
<evidence type="ECO:0000256" key="5">
    <source>
        <dbReference type="ARBA" id="ARBA00022927"/>
    </source>
</evidence>
<evidence type="ECO:0000259" key="9">
    <source>
        <dbReference type="Pfam" id="PF05064"/>
    </source>
</evidence>
<dbReference type="PANTHER" id="PTHR12084">
    <property type="entry name" value="NUCLEAR PORE GLYCOPROTEIN P62-RELATED"/>
    <property type="match status" value="1"/>
</dbReference>
<comment type="caution">
    <text evidence="10">The sequence shown here is derived from an EMBL/GenBank/DDBJ whole genome shotgun (WGS) entry which is preliminary data.</text>
</comment>
<dbReference type="GO" id="GO:0017056">
    <property type="term" value="F:structural constituent of nuclear pore"/>
    <property type="evidence" value="ECO:0007669"/>
    <property type="project" value="InterPro"/>
</dbReference>
<protein>
    <recommendedName>
        <fullName evidence="9">Nucleoporin NSP1-like C-terminal domain-containing protein</fullName>
    </recommendedName>
</protein>
<dbReference type="GO" id="GO:0051028">
    <property type="term" value="P:mRNA transport"/>
    <property type="evidence" value="ECO:0007669"/>
    <property type="project" value="UniProtKB-KW"/>
</dbReference>
<dbReference type="Proteomes" id="UP001177140">
    <property type="component" value="Unassembled WGS sequence"/>
</dbReference>
<evidence type="ECO:0000256" key="1">
    <source>
        <dbReference type="ARBA" id="ARBA00004567"/>
    </source>
</evidence>
<keyword evidence="11" id="KW-1185">Reference proteome</keyword>
<keyword evidence="3" id="KW-0813">Transport</keyword>
<organism evidence="10 11">
    <name type="scientific">Papaver nudicaule</name>
    <name type="common">Iceland poppy</name>
    <dbReference type="NCBI Taxonomy" id="74823"/>
    <lineage>
        <taxon>Eukaryota</taxon>
        <taxon>Viridiplantae</taxon>
        <taxon>Streptophyta</taxon>
        <taxon>Embryophyta</taxon>
        <taxon>Tracheophyta</taxon>
        <taxon>Spermatophyta</taxon>
        <taxon>Magnoliopsida</taxon>
        <taxon>Ranunculales</taxon>
        <taxon>Papaveraceae</taxon>
        <taxon>Papaveroideae</taxon>
        <taxon>Papaver</taxon>
    </lineage>
</organism>
<dbReference type="InterPro" id="IPR026010">
    <property type="entry name" value="NSP1/NUP62"/>
</dbReference>
<evidence type="ECO:0000313" key="11">
    <source>
        <dbReference type="Proteomes" id="UP001177140"/>
    </source>
</evidence>
<dbReference type="InterPro" id="IPR007758">
    <property type="entry name" value="Nucleoporin_NSP1_C"/>
</dbReference>
<comment type="similarity">
    <text evidence="2">Belongs to the nucleoporin NSP1/NUP62 family.</text>
</comment>
<name>A0AA41RK54_PAPNU</name>
<keyword evidence="4" id="KW-0509">mRNA transport</keyword>
<reference evidence="10" key="1">
    <citation type="submission" date="2022-03" db="EMBL/GenBank/DDBJ databases">
        <title>A functionally conserved STORR gene fusion in Papaver species that diverged 16.8 million years ago.</title>
        <authorList>
            <person name="Catania T."/>
        </authorList>
    </citation>
    <scope>NUCLEOTIDE SEQUENCE</scope>
    <source>
        <strain evidence="10">S-191538</strain>
    </source>
</reference>
<dbReference type="Pfam" id="PF05064">
    <property type="entry name" value="Nsp1_C"/>
    <property type="match status" value="1"/>
</dbReference>
<dbReference type="GO" id="GO:0006405">
    <property type="term" value="P:RNA export from nucleus"/>
    <property type="evidence" value="ECO:0007669"/>
    <property type="project" value="TreeGrafter"/>
</dbReference>
<dbReference type="EMBL" id="JAJJMA010004927">
    <property type="protein sequence ID" value="MCL7021802.1"/>
    <property type="molecule type" value="Genomic_DNA"/>
</dbReference>
<keyword evidence="6" id="KW-0811">Translocation</keyword>
<keyword evidence="7" id="KW-0906">Nuclear pore complex</keyword>
<evidence type="ECO:0000256" key="6">
    <source>
        <dbReference type="ARBA" id="ARBA00023010"/>
    </source>
</evidence>
<evidence type="ECO:0000256" key="8">
    <source>
        <dbReference type="ARBA" id="ARBA00023242"/>
    </source>
</evidence>
<gene>
    <name evidence="10" type="ORF">MKW94_015175</name>
</gene>
<evidence type="ECO:0000256" key="7">
    <source>
        <dbReference type="ARBA" id="ARBA00023132"/>
    </source>
</evidence>
<dbReference type="GO" id="GO:0044613">
    <property type="term" value="C:nuclear pore central transport channel"/>
    <property type="evidence" value="ECO:0007669"/>
    <property type="project" value="TreeGrafter"/>
</dbReference>
<evidence type="ECO:0000256" key="2">
    <source>
        <dbReference type="ARBA" id="ARBA00005911"/>
    </source>
</evidence>
<comment type="subcellular location">
    <subcellularLocation>
        <location evidence="1">Nucleus</location>
        <location evidence="1">Nuclear pore complex</location>
    </subcellularLocation>
</comment>